<dbReference type="Gene3D" id="1.10.10.60">
    <property type="entry name" value="Homeodomain-like"/>
    <property type="match status" value="2"/>
</dbReference>
<dbReference type="Pfam" id="PF12833">
    <property type="entry name" value="HTH_18"/>
    <property type="match status" value="1"/>
</dbReference>
<dbReference type="Proteomes" id="UP001501734">
    <property type="component" value="Unassembled WGS sequence"/>
</dbReference>
<evidence type="ECO:0000256" key="3">
    <source>
        <dbReference type="ARBA" id="ARBA00023163"/>
    </source>
</evidence>
<organism evidence="5 6">
    <name type="scientific">Amphibacillus indicireducens</name>
    <dbReference type="NCBI Taxonomy" id="1076330"/>
    <lineage>
        <taxon>Bacteria</taxon>
        <taxon>Bacillati</taxon>
        <taxon>Bacillota</taxon>
        <taxon>Bacilli</taxon>
        <taxon>Bacillales</taxon>
        <taxon>Bacillaceae</taxon>
        <taxon>Amphibacillus</taxon>
    </lineage>
</organism>
<reference evidence="6" key="1">
    <citation type="journal article" date="2019" name="Int. J. Syst. Evol. Microbiol.">
        <title>The Global Catalogue of Microorganisms (GCM) 10K type strain sequencing project: providing services to taxonomists for standard genome sequencing and annotation.</title>
        <authorList>
            <consortium name="The Broad Institute Genomics Platform"/>
            <consortium name="The Broad Institute Genome Sequencing Center for Infectious Disease"/>
            <person name="Wu L."/>
            <person name="Ma J."/>
        </authorList>
    </citation>
    <scope>NUCLEOTIDE SEQUENCE [LARGE SCALE GENOMIC DNA]</scope>
    <source>
        <strain evidence="6">JCM 17250</strain>
    </source>
</reference>
<dbReference type="PROSITE" id="PS01124">
    <property type="entry name" value="HTH_ARAC_FAMILY_2"/>
    <property type="match status" value="1"/>
</dbReference>
<dbReference type="InterPro" id="IPR003313">
    <property type="entry name" value="AraC-bd"/>
</dbReference>
<proteinExistence type="predicted"/>
<dbReference type="EMBL" id="BAABDL010000014">
    <property type="protein sequence ID" value="GAA4058557.1"/>
    <property type="molecule type" value="Genomic_DNA"/>
</dbReference>
<name>A0ABP7V339_9BACI</name>
<keyword evidence="1" id="KW-0805">Transcription regulation</keyword>
<keyword evidence="6" id="KW-1185">Reference proteome</keyword>
<evidence type="ECO:0000256" key="2">
    <source>
        <dbReference type="ARBA" id="ARBA00023125"/>
    </source>
</evidence>
<dbReference type="PANTHER" id="PTHR43280">
    <property type="entry name" value="ARAC-FAMILY TRANSCRIPTIONAL REGULATOR"/>
    <property type="match status" value="1"/>
</dbReference>
<comment type="caution">
    <text evidence="5">The sequence shown here is derived from an EMBL/GenBank/DDBJ whole genome shotgun (WGS) entry which is preliminary data.</text>
</comment>
<evidence type="ECO:0000259" key="4">
    <source>
        <dbReference type="PROSITE" id="PS01124"/>
    </source>
</evidence>
<dbReference type="PANTHER" id="PTHR43280:SF2">
    <property type="entry name" value="HTH-TYPE TRANSCRIPTIONAL REGULATOR EXSA"/>
    <property type="match status" value="1"/>
</dbReference>
<gene>
    <name evidence="5" type="ORF">GCM10022410_02090</name>
</gene>
<feature type="domain" description="HTH araC/xylS-type" evidence="4">
    <location>
        <begin position="179"/>
        <end position="278"/>
    </location>
</feature>
<dbReference type="Pfam" id="PF02311">
    <property type="entry name" value="AraC_binding"/>
    <property type="match status" value="1"/>
</dbReference>
<sequence length="281" mass="32973">MIEKIRYTFSPLEKRLPLYIDSIGYNPFELDFDRPEGFPYYHWLQTVNGEGLVEINNQEFILKKGCGVLLAPYTPHKYQPNYQTTSDWSTIYLTFSGSAIENIIEALEMNHSFIYHENIAGVLYRMIQDILTFISTQQADLAILNLDLSAKIYHFMIGLKKYITIDEQITRIHSYDKIKPIVEWLEQVYPENIGLLEISEQAKMSSQHLNTLFHETFQLSPYAFLVKLRLREAKRLLLTEKEMTLNEVAKMVGFNSASHFVSTFKNHEKMTPKQYRELHDK</sequence>
<evidence type="ECO:0000313" key="5">
    <source>
        <dbReference type="EMBL" id="GAA4058557.1"/>
    </source>
</evidence>
<dbReference type="SUPFAM" id="SSF46689">
    <property type="entry name" value="Homeodomain-like"/>
    <property type="match status" value="2"/>
</dbReference>
<dbReference type="InterPro" id="IPR018060">
    <property type="entry name" value="HTH_AraC"/>
</dbReference>
<dbReference type="InterPro" id="IPR020449">
    <property type="entry name" value="Tscrpt_reg_AraC-type_HTH"/>
</dbReference>
<keyword evidence="2" id="KW-0238">DNA-binding</keyword>
<protein>
    <submittedName>
        <fullName evidence="5">AraC family transcriptional regulator</fullName>
    </submittedName>
</protein>
<evidence type="ECO:0000313" key="6">
    <source>
        <dbReference type="Proteomes" id="UP001501734"/>
    </source>
</evidence>
<dbReference type="SUPFAM" id="SSF51215">
    <property type="entry name" value="Regulatory protein AraC"/>
    <property type="match status" value="1"/>
</dbReference>
<accession>A0ABP7V339</accession>
<dbReference type="InterPro" id="IPR009057">
    <property type="entry name" value="Homeodomain-like_sf"/>
</dbReference>
<dbReference type="InterPro" id="IPR037923">
    <property type="entry name" value="HTH-like"/>
</dbReference>
<dbReference type="PRINTS" id="PR00032">
    <property type="entry name" value="HTHARAC"/>
</dbReference>
<dbReference type="Gene3D" id="2.60.120.280">
    <property type="entry name" value="Regulatory protein AraC"/>
    <property type="match status" value="1"/>
</dbReference>
<evidence type="ECO:0000256" key="1">
    <source>
        <dbReference type="ARBA" id="ARBA00023015"/>
    </source>
</evidence>
<dbReference type="RefSeq" id="WP_344909553.1">
    <property type="nucleotide sequence ID" value="NZ_BAABDL010000014.1"/>
</dbReference>
<dbReference type="SMART" id="SM00342">
    <property type="entry name" value="HTH_ARAC"/>
    <property type="match status" value="1"/>
</dbReference>
<keyword evidence="3" id="KW-0804">Transcription</keyword>